<proteinExistence type="predicted"/>
<dbReference type="SUPFAM" id="SSF48452">
    <property type="entry name" value="TPR-like"/>
    <property type="match status" value="1"/>
</dbReference>
<dbReference type="Proteomes" id="UP000197208">
    <property type="component" value="Unassembled WGS sequence"/>
</dbReference>
<dbReference type="OrthoDB" id="71344at2"/>
<dbReference type="AlphaFoldDB" id="A0A246BE21"/>
<evidence type="ECO:0000313" key="3">
    <source>
        <dbReference type="Proteomes" id="UP000197208"/>
    </source>
</evidence>
<organism evidence="2 3">
    <name type="scientific">Deinococcus indicus</name>
    <dbReference type="NCBI Taxonomy" id="223556"/>
    <lineage>
        <taxon>Bacteria</taxon>
        <taxon>Thermotogati</taxon>
        <taxon>Deinococcota</taxon>
        <taxon>Deinococci</taxon>
        <taxon>Deinococcales</taxon>
        <taxon>Deinococcaceae</taxon>
        <taxon>Deinococcus</taxon>
    </lineage>
</organism>
<evidence type="ECO:0008006" key="4">
    <source>
        <dbReference type="Google" id="ProtNLM"/>
    </source>
</evidence>
<evidence type="ECO:0000313" key="1">
    <source>
        <dbReference type="EMBL" id="OWL93190.1"/>
    </source>
</evidence>
<dbReference type="EMBL" id="NHMK01000039">
    <property type="protein sequence ID" value="OWL93190.1"/>
    <property type="molecule type" value="Genomic_DNA"/>
</dbReference>
<dbReference type="EMBL" id="NHMK01000035">
    <property type="protein sequence ID" value="OWL93443.1"/>
    <property type="molecule type" value="Genomic_DNA"/>
</dbReference>
<dbReference type="InterPro" id="IPR011990">
    <property type="entry name" value="TPR-like_helical_dom_sf"/>
</dbReference>
<accession>A0A246BE21</accession>
<dbReference type="RefSeq" id="WP_088250297.1">
    <property type="nucleotide sequence ID" value="NZ_NHMK01000035.1"/>
</dbReference>
<evidence type="ECO:0000313" key="2">
    <source>
        <dbReference type="EMBL" id="OWL93443.1"/>
    </source>
</evidence>
<reference evidence="2 3" key="1">
    <citation type="submission" date="2017-05" db="EMBL/GenBank/DDBJ databases">
        <title>De novo genome assembly of Deniococcus indicus strain DR1.</title>
        <authorList>
            <person name="Chauhan D."/>
            <person name="Yennamalli R.M."/>
            <person name="Priyadarshini R."/>
        </authorList>
    </citation>
    <scope>NUCLEOTIDE SEQUENCE [LARGE SCALE GENOMIC DNA]</scope>
    <source>
        <strain evidence="2 3">DR1</strain>
    </source>
</reference>
<gene>
    <name evidence="2" type="ORF">CBQ26_19630</name>
    <name evidence="1" type="ORF">CBQ26_20880</name>
</gene>
<protein>
    <recommendedName>
        <fullName evidence="4">OmpR/PhoB-type domain-containing protein</fullName>
    </recommendedName>
</protein>
<comment type="caution">
    <text evidence="2">The sequence shown here is derived from an EMBL/GenBank/DDBJ whole genome shotgun (WGS) entry which is preliminary data.</text>
</comment>
<keyword evidence="3" id="KW-1185">Reference proteome</keyword>
<name>A0A246BE21_9DEIO</name>
<sequence>MTPLPPPLGGWAVGTPLEPAGRWSWRRPPGAWLTLLADGGRGVPQRAAILHDLGWAALLAGEVAAAAGQFEEGMGLVRAQRAARPWRGALLVGLATVDRVQGAFEASLSRAREALGGQVEAGVAFGAHLTLATTTRVMGDPLVSVRHHYAALRYAPSPEAAADVQALLDLVHPGSGRPDEARLSPGVQLRLALQDAESVLRSGLPVGLLPDVSGFRFEVLDEARSVPHVRAALGWPEPPAAPDRARLVTRGRLGVQRGLTFVPMRGEGRSLTLLAYLIERGGAPWPLVADAVLGEGTEKALYGQVRYHVSRLRSLLGDSGAVRLRGGRLSLGPQWAWSTDLRDGQGPCLLDDPLDWLGNGGPLSGPVA</sequence>